<comment type="subcellular location">
    <subcellularLocation>
        <location evidence="1 7">Cell membrane</location>
        <topology evidence="1 7">Multi-pass membrane protein</topology>
    </subcellularLocation>
</comment>
<dbReference type="CDD" id="cd06261">
    <property type="entry name" value="TM_PBP2"/>
    <property type="match status" value="1"/>
</dbReference>
<evidence type="ECO:0000256" key="1">
    <source>
        <dbReference type="ARBA" id="ARBA00004651"/>
    </source>
</evidence>
<evidence type="ECO:0000256" key="6">
    <source>
        <dbReference type="ARBA" id="ARBA00023136"/>
    </source>
</evidence>
<evidence type="ECO:0000256" key="2">
    <source>
        <dbReference type="ARBA" id="ARBA00022448"/>
    </source>
</evidence>
<keyword evidence="4 7" id="KW-0812">Transmembrane</keyword>
<dbReference type="PANTHER" id="PTHR43744">
    <property type="entry name" value="ABC TRANSPORTER PERMEASE PROTEIN MG189-RELATED-RELATED"/>
    <property type="match status" value="1"/>
</dbReference>
<feature type="transmembrane region" description="Helical" evidence="7">
    <location>
        <begin position="27"/>
        <end position="46"/>
    </location>
</feature>
<gene>
    <name evidence="9" type="ORF">FHU37_000217</name>
</gene>
<dbReference type="Proteomes" id="UP000567795">
    <property type="component" value="Unassembled WGS sequence"/>
</dbReference>
<dbReference type="InterPro" id="IPR035906">
    <property type="entry name" value="MetI-like_sf"/>
</dbReference>
<dbReference type="SUPFAM" id="SSF161098">
    <property type="entry name" value="MetI-like"/>
    <property type="match status" value="1"/>
</dbReference>
<accession>A0A852ZQZ4</accession>
<evidence type="ECO:0000256" key="3">
    <source>
        <dbReference type="ARBA" id="ARBA00022475"/>
    </source>
</evidence>
<evidence type="ECO:0000256" key="5">
    <source>
        <dbReference type="ARBA" id="ARBA00022989"/>
    </source>
</evidence>
<feature type="transmembrane region" description="Helical" evidence="7">
    <location>
        <begin position="150"/>
        <end position="171"/>
    </location>
</feature>
<keyword evidence="3" id="KW-1003">Cell membrane</keyword>
<comment type="caution">
    <text evidence="9">The sequence shown here is derived from an EMBL/GenBank/DDBJ whole genome shotgun (WGS) entry which is preliminary data.</text>
</comment>
<evidence type="ECO:0000256" key="7">
    <source>
        <dbReference type="RuleBase" id="RU363032"/>
    </source>
</evidence>
<evidence type="ECO:0000256" key="4">
    <source>
        <dbReference type="ARBA" id="ARBA00022692"/>
    </source>
</evidence>
<keyword evidence="2 7" id="KW-0813">Transport</keyword>
<feature type="transmembrane region" description="Helical" evidence="7">
    <location>
        <begin position="123"/>
        <end position="144"/>
    </location>
</feature>
<organism evidence="9 10">
    <name type="scientific">Allostreptomyces psammosilenae</name>
    <dbReference type="NCBI Taxonomy" id="1892865"/>
    <lineage>
        <taxon>Bacteria</taxon>
        <taxon>Bacillati</taxon>
        <taxon>Actinomycetota</taxon>
        <taxon>Actinomycetes</taxon>
        <taxon>Kitasatosporales</taxon>
        <taxon>Streptomycetaceae</taxon>
        <taxon>Allostreptomyces</taxon>
    </lineage>
</organism>
<feature type="transmembrane region" description="Helical" evidence="7">
    <location>
        <begin position="92"/>
        <end position="111"/>
    </location>
</feature>
<sequence length="292" mass="31339">MATVPTAVGAPKGRRVRRLRTVGRPSPLVYTAVVLVVIASLFPLYWSFIVASRDNSAVGAGAPVLTPGGYLFDNIARVFDTVDFWAALQNSLIIASTTTVANVLFSSLAGFAFTKLRFRGRNLLLGAVIATVMVPTQLGIVPLYMLVTDLGLTGVSAVILPTLVSAFGVFWMRQAIDETIPDELVEAARVDGANLLRVWWHVVLPGVRSQAAVLGMFVFMTSWNDFFYPLIVMPPDTGGTVQTALNVLASGYYQDYSLMMAGSVLAVLPLLIAFVFFSRQLVSGVMAGAVKG</sequence>
<feature type="transmembrane region" description="Helical" evidence="7">
    <location>
        <begin position="256"/>
        <end position="277"/>
    </location>
</feature>
<dbReference type="InterPro" id="IPR000515">
    <property type="entry name" value="MetI-like"/>
</dbReference>
<dbReference type="AlphaFoldDB" id="A0A852ZQZ4"/>
<dbReference type="GO" id="GO:0055085">
    <property type="term" value="P:transmembrane transport"/>
    <property type="evidence" value="ECO:0007669"/>
    <property type="project" value="InterPro"/>
</dbReference>
<evidence type="ECO:0000259" key="8">
    <source>
        <dbReference type="PROSITE" id="PS50928"/>
    </source>
</evidence>
<protein>
    <submittedName>
        <fullName evidence="9">Cellobiose transport system permease protein</fullName>
    </submittedName>
</protein>
<name>A0A852ZQZ4_9ACTN</name>
<dbReference type="Gene3D" id="1.10.3720.10">
    <property type="entry name" value="MetI-like"/>
    <property type="match status" value="1"/>
</dbReference>
<feature type="domain" description="ABC transmembrane type-1" evidence="8">
    <location>
        <begin position="88"/>
        <end position="277"/>
    </location>
</feature>
<dbReference type="PANTHER" id="PTHR43744:SF12">
    <property type="entry name" value="ABC TRANSPORTER PERMEASE PROTEIN MG189-RELATED"/>
    <property type="match status" value="1"/>
</dbReference>
<dbReference type="PROSITE" id="PS50928">
    <property type="entry name" value="ABC_TM1"/>
    <property type="match status" value="1"/>
</dbReference>
<feature type="transmembrane region" description="Helical" evidence="7">
    <location>
        <begin position="198"/>
        <end position="220"/>
    </location>
</feature>
<keyword evidence="6 7" id="KW-0472">Membrane</keyword>
<evidence type="ECO:0000313" key="9">
    <source>
        <dbReference type="EMBL" id="NYI03274.1"/>
    </source>
</evidence>
<dbReference type="RefSeq" id="WP_179812354.1">
    <property type="nucleotide sequence ID" value="NZ_JACBZD010000001.1"/>
</dbReference>
<keyword evidence="10" id="KW-1185">Reference proteome</keyword>
<dbReference type="Pfam" id="PF00528">
    <property type="entry name" value="BPD_transp_1"/>
    <property type="match status" value="1"/>
</dbReference>
<dbReference type="EMBL" id="JACBZD010000001">
    <property type="protein sequence ID" value="NYI03274.1"/>
    <property type="molecule type" value="Genomic_DNA"/>
</dbReference>
<evidence type="ECO:0000313" key="10">
    <source>
        <dbReference type="Proteomes" id="UP000567795"/>
    </source>
</evidence>
<dbReference type="GO" id="GO:0005886">
    <property type="term" value="C:plasma membrane"/>
    <property type="evidence" value="ECO:0007669"/>
    <property type="project" value="UniProtKB-SubCell"/>
</dbReference>
<comment type="similarity">
    <text evidence="7">Belongs to the binding-protein-dependent transport system permease family.</text>
</comment>
<reference evidence="9 10" key="1">
    <citation type="submission" date="2020-07" db="EMBL/GenBank/DDBJ databases">
        <title>Sequencing the genomes of 1000 actinobacteria strains.</title>
        <authorList>
            <person name="Klenk H.-P."/>
        </authorList>
    </citation>
    <scope>NUCLEOTIDE SEQUENCE [LARGE SCALE GENOMIC DNA]</scope>
    <source>
        <strain evidence="9 10">DSM 42178</strain>
    </source>
</reference>
<proteinExistence type="inferred from homology"/>
<keyword evidence="5 7" id="KW-1133">Transmembrane helix</keyword>